<evidence type="ECO:0000313" key="9">
    <source>
        <dbReference type="Proteomes" id="UP000199111"/>
    </source>
</evidence>
<evidence type="ECO:0000313" key="8">
    <source>
        <dbReference type="EMBL" id="SFK28023.1"/>
    </source>
</evidence>
<dbReference type="InterPro" id="IPR051784">
    <property type="entry name" value="Nod_factor_ABC_transporter"/>
</dbReference>
<organism evidence="8 9">
    <name type="scientific">Streptosporangium canum</name>
    <dbReference type="NCBI Taxonomy" id="324952"/>
    <lineage>
        <taxon>Bacteria</taxon>
        <taxon>Bacillati</taxon>
        <taxon>Actinomycetota</taxon>
        <taxon>Actinomycetes</taxon>
        <taxon>Streptosporangiales</taxon>
        <taxon>Streptosporangiaceae</taxon>
        <taxon>Streptosporangium</taxon>
    </lineage>
</organism>
<feature type="transmembrane region" description="Helical" evidence="6">
    <location>
        <begin position="95"/>
        <end position="122"/>
    </location>
</feature>
<accession>A0A1I3Y8B7</accession>
<name>A0A1I3Y8B7_9ACTN</name>
<feature type="transmembrane region" description="Helical" evidence="6">
    <location>
        <begin position="21"/>
        <end position="41"/>
    </location>
</feature>
<feature type="transmembrane region" description="Helical" evidence="6">
    <location>
        <begin position="223"/>
        <end position="242"/>
    </location>
</feature>
<comment type="similarity">
    <text evidence="6">Belongs to the ABC-2 integral membrane protein family.</text>
</comment>
<dbReference type="PANTHER" id="PTHR43229">
    <property type="entry name" value="NODULATION PROTEIN J"/>
    <property type="match status" value="1"/>
</dbReference>
<dbReference type="AlphaFoldDB" id="A0A1I3Y8B7"/>
<dbReference type="InterPro" id="IPR013525">
    <property type="entry name" value="ABC2_TM"/>
</dbReference>
<dbReference type="InterPro" id="IPR000412">
    <property type="entry name" value="ABC_2_transport"/>
</dbReference>
<dbReference type="PROSITE" id="PS51012">
    <property type="entry name" value="ABC_TM2"/>
    <property type="match status" value="1"/>
</dbReference>
<feature type="transmembrane region" description="Helical" evidence="6">
    <location>
        <begin position="164"/>
        <end position="184"/>
    </location>
</feature>
<evidence type="ECO:0000256" key="3">
    <source>
        <dbReference type="ARBA" id="ARBA00022989"/>
    </source>
</evidence>
<feature type="domain" description="ABC transmembrane type-2" evidence="7">
    <location>
        <begin position="20"/>
        <end position="245"/>
    </location>
</feature>
<dbReference type="GO" id="GO:0046677">
    <property type="term" value="P:response to antibiotic"/>
    <property type="evidence" value="ECO:0007669"/>
    <property type="project" value="UniProtKB-KW"/>
</dbReference>
<dbReference type="Pfam" id="PF01061">
    <property type="entry name" value="ABC2_membrane"/>
    <property type="match status" value="1"/>
</dbReference>
<sequence length="247" mass="25335">MSDALTMAARSIRLSARNIDALITALALPVMLMLCFVYLFGGAIDTGGGYVQYVVPGILVICAGFGAGTTAMSVSGDMSGGIVDRFRSLDVGGTAILAGHVAASMVRNLAASTMVFAVALAIGFRPEATAGGRLAAVAILLAYILAISWIGAAVGLLAKTPEAASGFAFFVSFLPYPSSAFVPVETMPGWLHGFALNQPLTPVIEALRGLLLDQPVGAAPWQALAWCAGIVVAGMAVSAALFRRRVS</sequence>
<dbReference type="PANTHER" id="PTHR43229:SF2">
    <property type="entry name" value="NODULATION PROTEIN J"/>
    <property type="match status" value="1"/>
</dbReference>
<keyword evidence="9" id="KW-1185">Reference proteome</keyword>
<dbReference type="EMBL" id="FOQY01000021">
    <property type="protein sequence ID" value="SFK28023.1"/>
    <property type="molecule type" value="Genomic_DNA"/>
</dbReference>
<dbReference type="Proteomes" id="UP000199111">
    <property type="component" value="Unassembled WGS sequence"/>
</dbReference>
<keyword evidence="4 6" id="KW-0472">Membrane</keyword>
<evidence type="ECO:0000256" key="6">
    <source>
        <dbReference type="RuleBase" id="RU361157"/>
    </source>
</evidence>
<dbReference type="InterPro" id="IPR047817">
    <property type="entry name" value="ABC2_TM_bact-type"/>
</dbReference>
<dbReference type="GeneID" id="96301056"/>
<keyword evidence="6" id="KW-1003">Cell membrane</keyword>
<dbReference type="GO" id="GO:0043190">
    <property type="term" value="C:ATP-binding cassette (ABC) transporter complex"/>
    <property type="evidence" value="ECO:0007669"/>
    <property type="project" value="InterPro"/>
</dbReference>
<reference evidence="9" key="1">
    <citation type="submission" date="2016-10" db="EMBL/GenBank/DDBJ databases">
        <authorList>
            <person name="Varghese N."/>
            <person name="Submissions S."/>
        </authorList>
    </citation>
    <scope>NUCLEOTIDE SEQUENCE [LARGE SCALE GENOMIC DNA]</scope>
    <source>
        <strain evidence="9">CGMCC 4.2126</strain>
    </source>
</reference>
<evidence type="ECO:0000256" key="2">
    <source>
        <dbReference type="ARBA" id="ARBA00022692"/>
    </source>
</evidence>
<evidence type="ECO:0000256" key="5">
    <source>
        <dbReference type="ARBA" id="ARBA00023251"/>
    </source>
</evidence>
<keyword evidence="6" id="KW-0813">Transport</keyword>
<proteinExistence type="inferred from homology"/>
<dbReference type="PIRSF" id="PIRSF006648">
    <property type="entry name" value="DrrB"/>
    <property type="match status" value="1"/>
</dbReference>
<gene>
    <name evidence="8" type="ORF">SAMN05216275_12180</name>
</gene>
<feature type="transmembrane region" description="Helical" evidence="6">
    <location>
        <begin position="53"/>
        <end position="74"/>
    </location>
</feature>
<evidence type="ECO:0000256" key="1">
    <source>
        <dbReference type="ARBA" id="ARBA00004141"/>
    </source>
</evidence>
<keyword evidence="3 6" id="KW-1133">Transmembrane helix</keyword>
<keyword evidence="2 6" id="KW-0812">Transmembrane</keyword>
<feature type="transmembrane region" description="Helical" evidence="6">
    <location>
        <begin position="134"/>
        <end position="157"/>
    </location>
</feature>
<evidence type="ECO:0000259" key="7">
    <source>
        <dbReference type="PROSITE" id="PS51012"/>
    </source>
</evidence>
<keyword evidence="5" id="KW-0046">Antibiotic resistance</keyword>
<comment type="subcellular location">
    <subcellularLocation>
        <location evidence="6">Cell membrane</location>
        <topology evidence="6">Multi-pass membrane protein</topology>
    </subcellularLocation>
    <subcellularLocation>
        <location evidence="1">Membrane</location>
        <topology evidence="1">Multi-pass membrane protein</topology>
    </subcellularLocation>
</comment>
<dbReference type="GO" id="GO:0140359">
    <property type="term" value="F:ABC-type transporter activity"/>
    <property type="evidence" value="ECO:0007669"/>
    <property type="project" value="InterPro"/>
</dbReference>
<dbReference type="RefSeq" id="WP_093889717.1">
    <property type="nucleotide sequence ID" value="NZ_FOQY01000021.1"/>
</dbReference>
<protein>
    <recommendedName>
        <fullName evidence="6">Transport permease protein</fullName>
    </recommendedName>
</protein>
<evidence type="ECO:0000256" key="4">
    <source>
        <dbReference type="ARBA" id="ARBA00023136"/>
    </source>
</evidence>